<dbReference type="InterPro" id="IPR002347">
    <property type="entry name" value="SDR_fam"/>
</dbReference>
<dbReference type="InterPro" id="IPR036291">
    <property type="entry name" value="NAD(P)-bd_dom_sf"/>
</dbReference>
<dbReference type="AlphaFoldDB" id="A0A4Y9L411"/>
<comment type="caution">
    <text evidence="4">The sequence shown here is derived from an EMBL/GenBank/DDBJ whole genome shotgun (WGS) entry which is preliminary data.</text>
</comment>
<proteinExistence type="inferred from homology"/>
<sequence length="249" mass="26118">MLALTGKNMVVVGGSRGVGRRIVEEAHSNGARVLAVARREGPLRQLAEETSGIEVLAADATDADAPSKVFSILKPNILVLCAGALPPTAPLYKQSWQDFAVNWESDVRIAFNFCKAALSEPLPPSTSVILVSSGAAFAGSPLTGGYAGAKRTQIFIANYSQKESDRLGLGLRFLALAPRIMPDTELGRHAVAGYSGYLGISAADFIRSLDSPPTSSDAASGLIALVTNPSRSKEHVFIVSGKGLEPVRS</sequence>
<evidence type="ECO:0000256" key="1">
    <source>
        <dbReference type="ARBA" id="ARBA00006484"/>
    </source>
</evidence>
<gene>
    <name evidence="4" type="ORF">E4K65_45040</name>
</gene>
<dbReference type="InterPro" id="IPR052178">
    <property type="entry name" value="Sec_Metab_Biosynth_SDR"/>
</dbReference>
<dbReference type="Proteomes" id="UP000297966">
    <property type="component" value="Unassembled WGS sequence"/>
</dbReference>
<protein>
    <submittedName>
        <fullName evidence="4">SDR family NAD(P)-dependent oxidoreductase</fullName>
    </submittedName>
</protein>
<dbReference type="OrthoDB" id="7211155at2"/>
<reference evidence="4 5" key="1">
    <citation type="submission" date="2019-03" db="EMBL/GenBank/DDBJ databases">
        <title>Bradyrhizobium diversity isolated from nodules of Chamaecrista fasciculata.</title>
        <authorList>
            <person name="Klepa M.S."/>
            <person name="Urquiaga M.O."/>
            <person name="Hungria M."/>
            <person name="Delamuta J.R."/>
        </authorList>
    </citation>
    <scope>NUCLEOTIDE SEQUENCE [LARGE SCALE GENOMIC DNA]</scope>
    <source>
        <strain evidence="4 5">CNPSo 3448</strain>
    </source>
</reference>
<keyword evidence="2" id="KW-0521">NADP</keyword>
<dbReference type="Pfam" id="PF00106">
    <property type="entry name" value="adh_short"/>
    <property type="match status" value="1"/>
</dbReference>
<evidence type="ECO:0000256" key="3">
    <source>
        <dbReference type="ARBA" id="ARBA00023002"/>
    </source>
</evidence>
<dbReference type="Gene3D" id="3.40.50.720">
    <property type="entry name" value="NAD(P)-binding Rossmann-like Domain"/>
    <property type="match status" value="1"/>
</dbReference>
<evidence type="ECO:0000256" key="2">
    <source>
        <dbReference type="ARBA" id="ARBA00022857"/>
    </source>
</evidence>
<evidence type="ECO:0000313" key="5">
    <source>
        <dbReference type="Proteomes" id="UP000297966"/>
    </source>
</evidence>
<name>A0A4Y9L411_9BRAD</name>
<keyword evidence="3" id="KW-0560">Oxidoreductase</keyword>
<dbReference type="GO" id="GO:0016491">
    <property type="term" value="F:oxidoreductase activity"/>
    <property type="evidence" value="ECO:0007669"/>
    <property type="project" value="UniProtKB-KW"/>
</dbReference>
<organism evidence="4 5">
    <name type="scientific">Bradyrhizobium niftali</name>
    <dbReference type="NCBI Taxonomy" id="2560055"/>
    <lineage>
        <taxon>Bacteria</taxon>
        <taxon>Pseudomonadati</taxon>
        <taxon>Pseudomonadota</taxon>
        <taxon>Alphaproteobacteria</taxon>
        <taxon>Hyphomicrobiales</taxon>
        <taxon>Nitrobacteraceae</taxon>
        <taxon>Bradyrhizobium</taxon>
    </lineage>
</organism>
<dbReference type="PANTHER" id="PTHR43618">
    <property type="entry name" value="7-ALPHA-HYDROXYSTEROID DEHYDROGENASE"/>
    <property type="match status" value="1"/>
</dbReference>
<dbReference type="RefSeq" id="WP_135179558.1">
    <property type="nucleotide sequence ID" value="NZ_SPQT01000063.1"/>
</dbReference>
<evidence type="ECO:0000313" key="4">
    <source>
        <dbReference type="EMBL" id="TFV36572.1"/>
    </source>
</evidence>
<comment type="similarity">
    <text evidence="1">Belongs to the short-chain dehydrogenases/reductases (SDR) family.</text>
</comment>
<keyword evidence="5" id="KW-1185">Reference proteome</keyword>
<dbReference type="PANTHER" id="PTHR43618:SF8">
    <property type="entry name" value="7ALPHA-HYDROXYSTEROID DEHYDROGENASE"/>
    <property type="match status" value="1"/>
</dbReference>
<dbReference type="EMBL" id="SPQT01000063">
    <property type="protein sequence ID" value="TFV36572.1"/>
    <property type="molecule type" value="Genomic_DNA"/>
</dbReference>
<accession>A0A4Y9L411</accession>
<dbReference type="SUPFAM" id="SSF51735">
    <property type="entry name" value="NAD(P)-binding Rossmann-fold domains"/>
    <property type="match status" value="1"/>
</dbReference>